<protein>
    <submittedName>
        <fullName evidence="9">ABC transporter permease</fullName>
    </submittedName>
</protein>
<evidence type="ECO:0000256" key="2">
    <source>
        <dbReference type="ARBA" id="ARBA00022475"/>
    </source>
</evidence>
<comment type="similarity">
    <text evidence="6">Belongs to the ABC-4 integral membrane protein family.</text>
</comment>
<evidence type="ECO:0000256" key="3">
    <source>
        <dbReference type="ARBA" id="ARBA00022692"/>
    </source>
</evidence>
<feature type="transmembrane region" description="Helical" evidence="7">
    <location>
        <begin position="337"/>
        <end position="359"/>
    </location>
</feature>
<evidence type="ECO:0000256" key="6">
    <source>
        <dbReference type="ARBA" id="ARBA00038076"/>
    </source>
</evidence>
<gene>
    <name evidence="9" type="ORF">O4J56_05670</name>
</gene>
<evidence type="ECO:0000259" key="8">
    <source>
        <dbReference type="Pfam" id="PF02687"/>
    </source>
</evidence>
<dbReference type="PANTHER" id="PTHR30572">
    <property type="entry name" value="MEMBRANE COMPONENT OF TRANSPORTER-RELATED"/>
    <property type="match status" value="1"/>
</dbReference>
<comment type="caution">
    <text evidence="9">The sequence shown here is derived from an EMBL/GenBank/DDBJ whole genome shotgun (WGS) entry which is preliminary data.</text>
</comment>
<evidence type="ECO:0000313" key="10">
    <source>
        <dbReference type="Proteomes" id="UP001527866"/>
    </source>
</evidence>
<feature type="transmembrane region" description="Helical" evidence="7">
    <location>
        <begin position="250"/>
        <end position="276"/>
    </location>
</feature>
<keyword evidence="3 7" id="KW-0812">Transmembrane</keyword>
<dbReference type="InterPro" id="IPR050250">
    <property type="entry name" value="Macrolide_Exporter_MacB"/>
</dbReference>
<evidence type="ECO:0000256" key="1">
    <source>
        <dbReference type="ARBA" id="ARBA00004651"/>
    </source>
</evidence>
<feature type="domain" description="ABC3 transporter permease C-terminal" evidence="8">
    <location>
        <begin position="710"/>
        <end position="828"/>
    </location>
</feature>
<feature type="transmembrane region" description="Helical" evidence="7">
    <location>
        <begin position="297"/>
        <end position="325"/>
    </location>
</feature>
<reference evidence="9 10" key="1">
    <citation type="submission" date="2023-01" db="EMBL/GenBank/DDBJ databases">
        <title>Draft genome sequence of Nocardiopsis sp. RSe5-2 isolated from halophytes.</title>
        <authorList>
            <person name="Duangmal K."/>
            <person name="Chantavorakit T."/>
        </authorList>
    </citation>
    <scope>NUCLEOTIDE SEQUENCE [LARGE SCALE GENOMIC DNA]</scope>
    <source>
        <strain evidence="9 10">RSe5-2</strain>
    </source>
</reference>
<feature type="transmembrane region" description="Helical" evidence="7">
    <location>
        <begin position="380"/>
        <end position="402"/>
    </location>
</feature>
<evidence type="ECO:0000256" key="5">
    <source>
        <dbReference type="ARBA" id="ARBA00023136"/>
    </source>
</evidence>
<evidence type="ECO:0000313" key="9">
    <source>
        <dbReference type="EMBL" id="MDA2810120.1"/>
    </source>
</evidence>
<feature type="transmembrane region" description="Helical" evidence="7">
    <location>
        <begin position="798"/>
        <end position="818"/>
    </location>
</feature>
<keyword evidence="4 7" id="KW-1133">Transmembrane helix</keyword>
<accession>A0ABT4TZJ8</accession>
<name>A0ABT4TZJ8_9ACTN</name>
<keyword evidence="2" id="KW-1003">Cell membrane</keyword>
<dbReference type="Proteomes" id="UP001527866">
    <property type="component" value="Unassembled WGS sequence"/>
</dbReference>
<dbReference type="RefSeq" id="WP_270684078.1">
    <property type="nucleotide sequence ID" value="NZ_JAQFWQ010000010.1"/>
</dbReference>
<proteinExistence type="inferred from homology"/>
<keyword evidence="10" id="KW-1185">Reference proteome</keyword>
<feature type="transmembrane region" description="Helical" evidence="7">
    <location>
        <begin position="465"/>
        <end position="486"/>
    </location>
</feature>
<feature type="transmembrane region" description="Helical" evidence="7">
    <location>
        <begin position="709"/>
        <end position="732"/>
    </location>
</feature>
<keyword evidence="5 7" id="KW-0472">Membrane</keyword>
<evidence type="ECO:0000256" key="4">
    <source>
        <dbReference type="ARBA" id="ARBA00022989"/>
    </source>
</evidence>
<comment type="subcellular location">
    <subcellularLocation>
        <location evidence="1">Cell membrane</location>
        <topology evidence="1">Multi-pass membrane protein</topology>
    </subcellularLocation>
</comment>
<feature type="domain" description="ABC3 transporter permease C-terminal" evidence="8">
    <location>
        <begin position="253"/>
        <end position="367"/>
    </location>
</feature>
<sequence length="835" mass="83314">MLGHAWAHVRARPARLAAVLLAVALGTAFLAATAVFTSTSAAGLRMVAAAPLAGADVVVDRDPEAAGGDPDPDWADRLAEEPGIAATAPVHARTVQLSTGDRRGTANVYSVADRTGLRWFDLAEGRWPEAPDEVVADPATAEAAGAAVGGEVRLVDAEGAETTATLVGVADLDFRPLAGVQYRLYAPESAFDGDTPATALALVEPGTTPQEAADRLDAALPSGFTAATAERQMDEAADRFAGGSRQLETVLLAFALVALLASAMVIANTFTVLLAQRRRDTALLRLVGADRRQVRRMVALEAAIAGAAGALAGTAAGVGLGYAFAAAMGLTGDGMHVSPMALAGAFLIGLGTAVGSAWLPARRAAATAPVEALRAADMSGGVRFGAVHAVGAVLAVAGAAGAGAGSAAGAPLVTVVGGFAAALGLLAALRYPIARSFGAVQTVLRRMGGTAGLAGANLARNSGRAATAALALVLGLGLITSLATAASTGQATIDADLRDRYPVDVGARVAEGSVARETVRAIEDIDSLETVEAVRTADVSIGEMGETTLVGISPKMAEAAGAERLREEPSGGGAGAAPVMLVGDRQLAALGAEEGERVRLAVGVGGTGGAEVERDFTLYSSGLAEVAGTVAPVVREDVLDELEGRGAPGDADADRSMVWGVAGDGADRDAIADRMAGIAADDPALLVGGALSERADITEALDVMVNLSLAMLLVTVVIAAVGVANTLGLSVLERTRESALLRALGLTRSGLRGTLAVEAVVIGLVGAVLGIVIGLPFGIVGVGAIVGDQAPLVISVPWSSLGLVVAAASLIGVAASVVPARRAARIAPAEGLSDD</sequence>
<dbReference type="InterPro" id="IPR003838">
    <property type="entry name" value="ABC3_permease_C"/>
</dbReference>
<organism evidence="9 10">
    <name type="scientific">Nocardiopsis endophytica</name>
    <dbReference type="NCBI Taxonomy" id="3018445"/>
    <lineage>
        <taxon>Bacteria</taxon>
        <taxon>Bacillati</taxon>
        <taxon>Actinomycetota</taxon>
        <taxon>Actinomycetes</taxon>
        <taxon>Streptosporangiales</taxon>
        <taxon>Nocardiopsidaceae</taxon>
        <taxon>Nocardiopsis</taxon>
    </lineage>
</organism>
<feature type="transmembrane region" description="Helical" evidence="7">
    <location>
        <begin position="408"/>
        <end position="429"/>
    </location>
</feature>
<dbReference type="EMBL" id="JAQFWQ010000010">
    <property type="protein sequence ID" value="MDA2810120.1"/>
    <property type="molecule type" value="Genomic_DNA"/>
</dbReference>
<feature type="transmembrane region" description="Helical" evidence="7">
    <location>
        <begin position="753"/>
        <end position="786"/>
    </location>
</feature>
<dbReference type="PANTHER" id="PTHR30572:SF4">
    <property type="entry name" value="ABC TRANSPORTER PERMEASE YTRF"/>
    <property type="match status" value="1"/>
</dbReference>
<evidence type="ECO:0000256" key="7">
    <source>
        <dbReference type="SAM" id="Phobius"/>
    </source>
</evidence>
<dbReference type="Pfam" id="PF02687">
    <property type="entry name" value="FtsX"/>
    <property type="match status" value="2"/>
</dbReference>